<comment type="caution">
    <text evidence="2">The sequence shown here is derived from an EMBL/GenBank/DDBJ whole genome shotgun (WGS) entry which is preliminary data.</text>
</comment>
<sequence>MTDVAGRPGVPLHHPGRPAAERIVSVPTDVTVLRTELPPGERVAEALWRLTEGVGAAAASVELAHGSFGTLRYVHPAIGTERPAYFSETVEPEGPCFVLTGSATVGRRDGAGFAHVHATWLDERGRLRGGHLLPDTTVGTVPIEATLRVLSDVDLVSETCAETEMPAFTPYRRTPATRIRAVSSRIRPGEDLCTAVATVARRAGFDSALVRASLGSLVGARLRSGAGEPVEVDWPASEVTSLTGTVRGEDVALVASMVDRHGEVFSGVILPGENPVAVTFELYLEDAGVQNGTEGAIS</sequence>
<keyword evidence="3" id="KW-1185">Reference proteome</keyword>
<dbReference type="SUPFAM" id="SSF117856">
    <property type="entry name" value="AF0104/ALDC/Ptd012-like"/>
    <property type="match status" value="2"/>
</dbReference>
<dbReference type="PANTHER" id="PTHR34988:SF1">
    <property type="entry name" value="DNA-BINDING PROTEIN"/>
    <property type="match status" value="1"/>
</dbReference>
<dbReference type="PROSITE" id="PS51742">
    <property type="entry name" value="PPC"/>
    <property type="match status" value="2"/>
</dbReference>
<dbReference type="OrthoDB" id="8720942at2"/>
<evidence type="ECO:0000313" key="2">
    <source>
        <dbReference type="EMBL" id="TWH18351.1"/>
    </source>
</evidence>
<organism evidence="2 3">
    <name type="scientific">Prauserella rugosa</name>
    <dbReference type="NCBI Taxonomy" id="43354"/>
    <lineage>
        <taxon>Bacteria</taxon>
        <taxon>Bacillati</taxon>
        <taxon>Actinomycetota</taxon>
        <taxon>Actinomycetes</taxon>
        <taxon>Pseudonocardiales</taxon>
        <taxon>Pseudonocardiaceae</taxon>
        <taxon>Prauserella</taxon>
    </lineage>
</organism>
<dbReference type="Proteomes" id="UP000317303">
    <property type="component" value="Unassembled WGS sequence"/>
</dbReference>
<keyword evidence="2" id="KW-0238">DNA-binding</keyword>
<dbReference type="EMBL" id="VLJV01000001">
    <property type="protein sequence ID" value="TWH18351.1"/>
    <property type="molecule type" value="Genomic_DNA"/>
</dbReference>
<evidence type="ECO:0000313" key="3">
    <source>
        <dbReference type="Proteomes" id="UP000317303"/>
    </source>
</evidence>
<dbReference type="Pfam" id="PF03479">
    <property type="entry name" value="PCC"/>
    <property type="match status" value="2"/>
</dbReference>
<evidence type="ECO:0000259" key="1">
    <source>
        <dbReference type="PROSITE" id="PS51742"/>
    </source>
</evidence>
<dbReference type="AlphaFoldDB" id="A0A660CBP7"/>
<dbReference type="GO" id="GO:0003677">
    <property type="term" value="F:DNA binding"/>
    <property type="evidence" value="ECO:0007669"/>
    <property type="project" value="UniProtKB-KW"/>
</dbReference>
<dbReference type="Gene3D" id="3.30.1330.80">
    <property type="entry name" value="Hypothetical protein, similar to alpha- acetolactate decarboxylase, domain 2"/>
    <property type="match status" value="2"/>
</dbReference>
<name>A0A660CBP7_9PSEU</name>
<dbReference type="RefSeq" id="WP_048807700.1">
    <property type="nucleotide sequence ID" value="NZ_JOIJ01000012.1"/>
</dbReference>
<proteinExistence type="predicted"/>
<accession>A0A660CBP7</accession>
<feature type="domain" description="PPC" evidence="1">
    <location>
        <begin position="176"/>
        <end position="298"/>
    </location>
</feature>
<dbReference type="PANTHER" id="PTHR34988">
    <property type="entry name" value="PROTEIN, PUTATIVE-RELATED"/>
    <property type="match status" value="1"/>
</dbReference>
<reference evidence="2 3" key="1">
    <citation type="submission" date="2019-07" db="EMBL/GenBank/DDBJ databases">
        <title>R&amp;d 2014.</title>
        <authorList>
            <person name="Klenk H.-P."/>
        </authorList>
    </citation>
    <scope>NUCLEOTIDE SEQUENCE [LARGE SCALE GENOMIC DNA]</scope>
    <source>
        <strain evidence="2 3">DSM 43194</strain>
    </source>
</reference>
<dbReference type="InterPro" id="IPR005175">
    <property type="entry name" value="PPC_dom"/>
</dbReference>
<protein>
    <submittedName>
        <fullName evidence="2">Putative DNA-binding protein with PD1-like motif</fullName>
    </submittedName>
</protein>
<gene>
    <name evidence="2" type="ORF">JD82_00167</name>
</gene>
<feature type="domain" description="PPC" evidence="1">
    <location>
        <begin position="27"/>
        <end position="171"/>
    </location>
</feature>